<name>A0A821W819_9BILA</name>
<dbReference type="AlphaFoldDB" id="A0A821W819"/>
<dbReference type="EMBL" id="CAJOBS010007257">
    <property type="protein sequence ID" value="CAF4920482.1"/>
    <property type="molecule type" value="Genomic_DNA"/>
</dbReference>
<gene>
    <name evidence="1" type="ORF">TOA249_LOCUS32066</name>
</gene>
<accession>A0A821W819</accession>
<protein>
    <submittedName>
        <fullName evidence="1">Uncharacterized protein</fullName>
    </submittedName>
</protein>
<proteinExistence type="predicted"/>
<organism evidence="1 2">
    <name type="scientific">Rotaria socialis</name>
    <dbReference type="NCBI Taxonomy" id="392032"/>
    <lineage>
        <taxon>Eukaryota</taxon>
        <taxon>Metazoa</taxon>
        <taxon>Spiralia</taxon>
        <taxon>Gnathifera</taxon>
        <taxon>Rotifera</taxon>
        <taxon>Eurotatoria</taxon>
        <taxon>Bdelloidea</taxon>
        <taxon>Philodinida</taxon>
        <taxon>Philodinidae</taxon>
        <taxon>Rotaria</taxon>
    </lineage>
</organism>
<comment type="caution">
    <text evidence="1">The sequence shown here is derived from an EMBL/GenBank/DDBJ whole genome shotgun (WGS) entry which is preliminary data.</text>
</comment>
<dbReference type="Proteomes" id="UP000663838">
    <property type="component" value="Unassembled WGS sequence"/>
</dbReference>
<sequence length="99" mass="11847">MGESDEFITNMELDKEYLFVFRDIKYTNNQKLLNKRISGQPSQNELLKYYADPTLDDINDMEKLEKIEDRIKVLKWKSLLHMNFSTVQVNESYDGSYRI</sequence>
<reference evidence="1" key="1">
    <citation type="submission" date="2021-02" db="EMBL/GenBank/DDBJ databases">
        <authorList>
            <person name="Nowell W R."/>
        </authorList>
    </citation>
    <scope>NUCLEOTIDE SEQUENCE</scope>
</reference>
<evidence type="ECO:0000313" key="2">
    <source>
        <dbReference type="Proteomes" id="UP000663838"/>
    </source>
</evidence>
<evidence type="ECO:0000313" key="1">
    <source>
        <dbReference type="EMBL" id="CAF4920482.1"/>
    </source>
</evidence>